<evidence type="ECO:0000313" key="2">
    <source>
        <dbReference type="EMBL" id="KAK0724496.1"/>
    </source>
</evidence>
<accession>A0AA40AYS7</accession>
<sequence length="217" mass="23540">MLLQTSGHTLPLRQGSVLSLGYCLLAPLDPCPPSRSESIGNGRTRFSFVRHHDCRPGHVGTFVAVVLADGRWLASGHRIPPAPNLEFPDFDFETDDQGDLMLDFSTDLAEFGPLGPSGPSTLPYPTPVFDHLSYPTPVTDPAQTTLPYSFATQGTPWQADGSFDDQPSSASPHNNLMHPAAQHWDHQPDTAFRAPLSEDLSLPFELPLTGDGFAPLL</sequence>
<comment type="caution">
    <text evidence="2">The sequence shown here is derived from an EMBL/GenBank/DDBJ whole genome shotgun (WGS) entry which is preliminary data.</text>
</comment>
<dbReference type="AlphaFoldDB" id="A0AA40AYS7"/>
<evidence type="ECO:0000313" key="3">
    <source>
        <dbReference type="Proteomes" id="UP001172102"/>
    </source>
</evidence>
<reference evidence="2" key="1">
    <citation type="submission" date="2023-06" db="EMBL/GenBank/DDBJ databases">
        <title>Genome-scale phylogeny and comparative genomics of the fungal order Sordariales.</title>
        <authorList>
            <consortium name="Lawrence Berkeley National Laboratory"/>
            <person name="Hensen N."/>
            <person name="Bonometti L."/>
            <person name="Westerberg I."/>
            <person name="Brannstrom I.O."/>
            <person name="Guillou S."/>
            <person name="Cros-Aarteil S."/>
            <person name="Calhoun S."/>
            <person name="Haridas S."/>
            <person name="Kuo A."/>
            <person name="Mondo S."/>
            <person name="Pangilinan J."/>
            <person name="Riley R."/>
            <person name="Labutti K."/>
            <person name="Andreopoulos B."/>
            <person name="Lipzen A."/>
            <person name="Chen C."/>
            <person name="Yanf M."/>
            <person name="Daum C."/>
            <person name="Ng V."/>
            <person name="Clum A."/>
            <person name="Steindorff A."/>
            <person name="Ohm R."/>
            <person name="Martin F."/>
            <person name="Silar P."/>
            <person name="Natvig D."/>
            <person name="Lalanne C."/>
            <person name="Gautier V."/>
            <person name="Ament-Velasquez S.L."/>
            <person name="Kruys A."/>
            <person name="Hutchinson M.I."/>
            <person name="Powell A.J."/>
            <person name="Barry K."/>
            <person name="Miller A.N."/>
            <person name="Grigoriev I.V."/>
            <person name="Debuchy R."/>
            <person name="Gladieux P."/>
            <person name="Thoren M.H."/>
            <person name="Johannesson H."/>
        </authorList>
    </citation>
    <scope>NUCLEOTIDE SEQUENCE</scope>
    <source>
        <strain evidence="2">SMH4607-1</strain>
    </source>
</reference>
<protein>
    <submittedName>
        <fullName evidence="2">Uncharacterized protein</fullName>
    </submittedName>
</protein>
<gene>
    <name evidence="2" type="ORF">B0H67DRAFT_657031</name>
</gene>
<feature type="region of interest" description="Disordered" evidence="1">
    <location>
        <begin position="155"/>
        <end position="180"/>
    </location>
</feature>
<name>A0AA40AYS7_9PEZI</name>
<proteinExistence type="predicted"/>
<keyword evidence="3" id="KW-1185">Reference proteome</keyword>
<dbReference type="Proteomes" id="UP001172102">
    <property type="component" value="Unassembled WGS sequence"/>
</dbReference>
<dbReference type="EMBL" id="JAUKUA010000002">
    <property type="protein sequence ID" value="KAK0724496.1"/>
    <property type="molecule type" value="Genomic_DNA"/>
</dbReference>
<evidence type="ECO:0000256" key="1">
    <source>
        <dbReference type="SAM" id="MobiDB-lite"/>
    </source>
</evidence>
<feature type="compositionally biased region" description="Polar residues" evidence="1">
    <location>
        <begin position="165"/>
        <end position="174"/>
    </location>
</feature>
<organism evidence="2 3">
    <name type="scientific">Lasiosphaeris hirsuta</name>
    <dbReference type="NCBI Taxonomy" id="260670"/>
    <lineage>
        <taxon>Eukaryota</taxon>
        <taxon>Fungi</taxon>
        <taxon>Dikarya</taxon>
        <taxon>Ascomycota</taxon>
        <taxon>Pezizomycotina</taxon>
        <taxon>Sordariomycetes</taxon>
        <taxon>Sordariomycetidae</taxon>
        <taxon>Sordariales</taxon>
        <taxon>Lasiosphaeriaceae</taxon>
        <taxon>Lasiosphaeris</taxon>
    </lineage>
</organism>